<evidence type="ECO:0000313" key="4">
    <source>
        <dbReference type="EMBL" id="TDO37072.1"/>
    </source>
</evidence>
<comment type="similarity">
    <text evidence="1">Belongs to the short-chain dehydrogenases/reductases (SDR) family.</text>
</comment>
<dbReference type="InterPro" id="IPR002347">
    <property type="entry name" value="SDR_fam"/>
</dbReference>
<dbReference type="CDD" id="cd05233">
    <property type="entry name" value="SDR_c"/>
    <property type="match status" value="1"/>
</dbReference>
<accession>A0A4R6JMV8</accession>
<dbReference type="OrthoDB" id="5178125at2"/>
<dbReference type="PANTHER" id="PTHR43180:SF66">
    <property type="entry name" value="SHORT-CHAIN DEHYDROGENASE_REDUCTASE FAMILY PROTEIN"/>
    <property type="match status" value="1"/>
</dbReference>
<dbReference type="GO" id="GO:0016491">
    <property type="term" value="F:oxidoreductase activity"/>
    <property type="evidence" value="ECO:0007669"/>
    <property type="project" value="UniProtKB-KW"/>
</dbReference>
<dbReference type="Gene3D" id="3.40.50.720">
    <property type="entry name" value="NAD(P)-binding Rossmann-like Domain"/>
    <property type="match status" value="1"/>
</dbReference>
<dbReference type="Pfam" id="PF00106">
    <property type="entry name" value="adh_short"/>
    <property type="match status" value="1"/>
</dbReference>
<dbReference type="PRINTS" id="PR00081">
    <property type="entry name" value="GDHRDH"/>
</dbReference>
<feature type="compositionally biased region" description="Basic and acidic residues" evidence="3">
    <location>
        <begin position="159"/>
        <end position="171"/>
    </location>
</feature>
<keyword evidence="5" id="KW-1185">Reference proteome</keyword>
<dbReference type="InterPro" id="IPR036291">
    <property type="entry name" value="NAD(P)-bd_dom_sf"/>
</dbReference>
<proteinExistence type="inferred from homology"/>
<dbReference type="SUPFAM" id="SSF51735">
    <property type="entry name" value="NAD(P)-binding Rossmann-fold domains"/>
    <property type="match status" value="1"/>
</dbReference>
<evidence type="ECO:0000256" key="2">
    <source>
        <dbReference type="ARBA" id="ARBA00023002"/>
    </source>
</evidence>
<dbReference type="EMBL" id="SNWR01000001">
    <property type="protein sequence ID" value="TDO37072.1"/>
    <property type="molecule type" value="Genomic_DNA"/>
</dbReference>
<feature type="region of interest" description="Disordered" evidence="3">
    <location>
        <begin position="148"/>
        <end position="171"/>
    </location>
</feature>
<dbReference type="RefSeq" id="WP_133871744.1">
    <property type="nucleotide sequence ID" value="NZ_BOMD01000100.1"/>
</dbReference>
<keyword evidence="2" id="KW-0560">Oxidoreductase</keyword>
<evidence type="ECO:0000313" key="5">
    <source>
        <dbReference type="Proteomes" id="UP000294901"/>
    </source>
</evidence>
<dbReference type="Proteomes" id="UP000294901">
    <property type="component" value="Unassembled WGS sequence"/>
</dbReference>
<evidence type="ECO:0000256" key="1">
    <source>
        <dbReference type="ARBA" id="ARBA00006484"/>
    </source>
</evidence>
<comment type="caution">
    <text evidence="4">The sequence shown here is derived from an EMBL/GenBank/DDBJ whole genome shotgun (WGS) entry which is preliminary data.</text>
</comment>
<protein>
    <submittedName>
        <fullName evidence="4">Short subunit dehydrogenase</fullName>
    </submittedName>
</protein>
<name>A0A4R6JMV8_9ACTN</name>
<sequence>MDRLREKVAVVTGAAGSLGLEGVRAMAAEGARVVMMDLSPAVTDRAKELAGDGFDVTPYVGDVSVESDMAAVVRTATATYGRLDVLWNNAGMIGADWINQDTDVVGVSRDHLMRTLEVNLVSVFLGSKYAIPVMAGGGGGSIINTSSVEAAGGGAGPPRPDRNSEQRPARW</sequence>
<dbReference type="AlphaFoldDB" id="A0A4R6JMV8"/>
<dbReference type="PANTHER" id="PTHR43180">
    <property type="entry name" value="3-OXOACYL-(ACYL-CARRIER-PROTEIN) REDUCTASE (AFU_ORTHOLOGUE AFUA_6G11210)"/>
    <property type="match status" value="1"/>
</dbReference>
<gene>
    <name evidence="4" type="ORF">C8E87_0667</name>
</gene>
<reference evidence="4 5" key="1">
    <citation type="submission" date="2019-03" db="EMBL/GenBank/DDBJ databases">
        <title>Sequencing the genomes of 1000 actinobacteria strains.</title>
        <authorList>
            <person name="Klenk H.-P."/>
        </authorList>
    </citation>
    <scope>NUCLEOTIDE SEQUENCE [LARGE SCALE GENOMIC DNA]</scope>
    <source>
        <strain evidence="4 5">DSM 43805</strain>
    </source>
</reference>
<evidence type="ECO:0000256" key="3">
    <source>
        <dbReference type="SAM" id="MobiDB-lite"/>
    </source>
</evidence>
<organism evidence="4 5">
    <name type="scientific">Paractinoplanes brasiliensis</name>
    <dbReference type="NCBI Taxonomy" id="52695"/>
    <lineage>
        <taxon>Bacteria</taxon>
        <taxon>Bacillati</taxon>
        <taxon>Actinomycetota</taxon>
        <taxon>Actinomycetes</taxon>
        <taxon>Micromonosporales</taxon>
        <taxon>Micromonosporaceae</taxon>
        <taxon>Paractinoplanes</taxon>
    </lineage>
</organism>